<protein>
    <submittedName>
        <fullName evidence="1">Uncharacterized protein</fullName>
    </submittedName>
</protein>
<evidence type="ECO:0000313" key="1">
    <source>
        <dbReference type="EMBL" id="JAE07361.1"/>
    </source>
</evidence>
<dbReference type="EMBL" id="GBRH01190535">
    <property type="protein sequence ID" value="JAE07361.1"/>
    <property type="molecule type" value="Transcribed_RNA"/>
</dbReference>
<reference evidence="1" key="1">
    <citation type="submission" date="2014-09" db="EMBL/GenBank/DDBJ databases">
        <authorList>
            <person name="Magalhaes I.L.F."/>
            <person name="Oliveira U."/>
            <person name="Santos F.R."/>
            <person name="Vidigal T.H.D.A."/>
            <person name="Brescovit A.D."/>
            <person name="Santos A.J."/>
        </authorList>
    </citation>
    <scope>NUCLEOTIDE SEQUENCE</scope>
    <source>
        <tissue evidence="1">Shoot tissue taken approximately 20 cm above the soil surface</tissue>
    </source>
</reference>
<sequence>MRCNLCKYFSRIRHKWR</sequence>
<accession>A0A0A9FB36</accession>
<name>A0A0A9FB36_ARUDO</name>
<organism evidence="1">
    <name type="scientific">Arundo donax</name>
    <name type="common">Giant reed</name>
    <name type="synonym">Donax arundinaceus</name>
    <dbReference type="NCBI Taxonomy" id="35708"/>
    <lineage>
        <taxon>Eukaryota</taxon>
        <taxon>Viridiplantae</taxon>
        <taxon>Streptophyta</taxon>
        <taxon>Embryophyta</taxon>
        <taxon>Tracheophyta</taxon>
        <taxon>Spermatophyta</taxon>
        <taxon>Magnoliopsida</taxon>
        <taxon>Liliopsida</taxon>
        <taxon>Poales</taxon>
        <taxon>Poaceae</taxon>
        <taxon>PACMAD clade</taxon>
        <taxon>Arundinoideae</taxon>
        <taxon>Arundineae</taxon>
        <taxon>Arundo</taxon>
    </lineage>
</organism>
<dbReference type="AlphaFoldDB" id="A0A0A9FB36"/>
<reference evidence="1" key="2">
    <citation type="journal article" date="2015" name="Data Brief">
        <title>Shoot transcriptome of the giant reed, Arundo donax.</title>
        <authorList>
            <person name="Barrero R.A."/>
            <person name="Guerrero F.D."/>
            <person name="Moolhuijzen P."/>
            <person name="Goolsby J.A."/>
            <person name="Tidwell J."/>
            <person name="Bellgard S.E."/>
            <person name="Bellgard M.I."/>
        </authorList>
    </citation>
    <scope>NUCLEOTIDE SEQUENCE</scope>
    <source>
        <tissue evidence="1">Shoot tissue taken approximately 20 cm above the soil surface</tissue>
    </source>
</reference>
<proteinExistence type="predicted"/>